<protein>
    <submittedName>
        <fullName evidence="3">Predicted protein</fullName>
    </submittedName>
</protein>
<sequence length="572" mass="63035">MELYDAEASLPHIPDNISLSRFILEYRHEIQPARGNTPCLIDDSTGRQITLEELRERTSMLANALHSEFNLGNKDVDYPVALWAVHKLGGIVTCSNPQFTPDELSYQLSTAKVTLMIVHSTALDLAVTAARLSALPSDRIIVFDDHLPSPPRPKRWTVPGLIHLGLKEDQGPVERTFSAGEGKSKIALLCWSSGTTGKPKAVAISHHALIANIIQMATHNQVDRPLVLRDGRSYRPGDVALGVLPFYHVAGLVIGLHLTMFCAMTLVVVSKYDFDDMLNSIISHNITHLFLVPPQAIQFCKRPAIKERDLAMVKYVMIGAAPMSPEVQEQLFHIFPSAQIGQAYGLTEMTTTLAMISPKQSLGPLGSGGQLLSGIQARVLKTDGTFAKFGELGELLVKGPSAAIGYFNNEKATRETFVNGWVHTGDEVIITRDREVFVFDRLKELLKVRGFQIAPAELEGCLLDFPDILDACVVGVPHEYNGEVPLAYVVLDPSASQRISRDPIAARKIERDIIKHVAERKVSYKHLEGGVRFVESIPKNGSGKILRRILREDAVQRLAVPQSLIIPSRAKL</sequence>
<dbReference type="STRING" id="486041.B0CX09"/>
<name>B0CX09_LACBS</name>
<dbReference type="Gene3D" id="3.40.50.12780">
    <property type="entry name" value="N-terminal domain of ligase-like"/>
    <property type="match status" value="1"/>
</dbReference>
<evidence type="ECO:0000259" key="2">
    <source>
        <dbReference type="Pfam" id="PF13193"/>
    </source>
</evidence>
<dbReference type="EMBL" id="DS547093">
    <property type="protein sequence ID" value="EDR13166.1"/>
    <property type="molecule type" value="Genomic_DNA"/>
</dbReference>
<dbReference type="AlphaFoldDB" id="B0CX09"/>
<feature type="domain" description="AMP-binding enzyme C-terminal" evidence="2">
    <location>
        <begin position="457"/>
        <end position="544"/>
    </location>
</feature>
<dbReference type="SUPFAM" id="SSF56801">
    <property type="entry name" value="Acetyl-CoA synthetase-like"/>
    <property type="match status" value="1"/>
</dbReference>
<keyword evidence="4" id="KW-1185">Reference proteome</keyword>
<proteinExistence type="predicted"/>
<dbReference type="PANTHER" id="PTHR24096">
    <property type="entry name" value="LONG-CHAIN-FATTY-ACID--COA LIGASE"/>
    <property type="match status" value="1"/>
</dbReference>
<dbReference type="InterPro" id="IPR042099">
    <property type="entry name" value="ANL_N_sf"/>
</dbReference>
<dbReference type="InterPro" id="IPR045851">
    <property type="entry name" value="AMP-bd_C_sf"/>
</dbReference>
<dbReference type="PANTHER" id="PTHR24096:SF422">
    <property type="entry name" value="BCDNA.GH02901"/>
    <property type="match status" value="1"/>
</dbReference>
<dbReference type="KEGG" id="lbc:LACBIDRAFT_308712"/>
<evidence type="ECO:0000313" key="3">
    <source>
        <dbReference type="EMBL" id="EDR13166.1"/>
    </source>
</evidence>
<dbReference type="PROSITE" id="PS00455">
    <property type="entry name" value="AMP_BINDING"/>
    <property type="match status" value="1"/>
</dbReference>
<dbReference type="InterPro" id="IPR025110">
    <property type="entry name" value="AMP-bd_C"/>
</dbReference>
<evidence type="ECO:0000259" key="1">
    <source>
        <dbReference type="Pfam" id="PF00501"/>
    </source>
</evidence>
<evidence type="ECO:0000313" key="4">
    <source>
        <dbReference type="Proteomes" id="UP000001194"/>
    </source>
</evidence>
<dbReference type="Gene3D" id="3.30.300.30">
    <property type="match status" value="1"/>
</dbReference>
<dbReference type="HOGENOM" id="CLU_000022_59_2_1"/>
<accession>B0CX09</accession>
<feature type="domain" description="AMP-dependent synthetase/ligase" evidence="1">
    <location>
        <begin position="34"/>
        <end position="407"/>
    </location>
</feature>
<dbReference type="GeneID" id="6071701"/>
<dbReference type="Proteomes" id="UP000001194">
    <property type="component" value="Unassembled WGS sequence"/>
</dbReference>
<dbReference type="InParanoid" id="B0CX09"/>
<gene>
    <name evidence="3" type="ORF">LACBIDRAFT_308712</name>
</gene>
<organism evidence="4">
    <name type="scientific">Laccaria bicolor (strain S238N-H82 / ATCC MYA-4686)</name>
    <name type="common">Bicoloured deceiver</name>
    <name type="synonym">Laccaria laccata var. bicolor</name>
    <dbReference type="NCBI Taxonomy" id="486041"/>
    <lineage>
        <taxon>Eukaryota</taxon>
        <taxon>Fungi</taxon>
        <taxon>Dikarya</taxon>
        <taxon>Basidiomycota</taxon>
        <taxon>Agaricomycotina</taxon>
        <taxon>Agaricomycetes</taxon>
        <taxon>Agaricomycetidae</taxon>
        <taxon>Agaricales</taxon>
        <taxon>Agaricineae</taxon>
        <taxon>Hydnangiaceae</taxon>
        <taxon>Laccaria</taxon>
    </lineage>
</organism>
<reference evidence="3 4" key="1">
    <citation type="journal article" date="2008" name="Nature">
        <title>The genome of Laccaria bicolor provides insights into mycorrhizal symbiosis.</title>
        <authorList>
            <person name="Martin F."/>
            <person name="Aerts A."/>
            <person name="Ahren D."/>
            <person name="Brun A."/>
            <person name="Danchin E.G.J."/>
            <person name="Duchaussoy F."/>
            <person name="Gibon J."/>
            <person name="Kohler A."/>
            <person name="Lindquist E."/>
            <person name="Pereda V."/>
            <person name="Salamov A."/>
            <person name="Shapiro H.J."/>
            <person name="Wuyts J."/>
            <person name="Blaudez D."/>
            <person name="Buee M."/>
            <person name="Brokstein P."/>
            <person name="Canbaeck B."/>
            <person name="Cohen D."/>
            <person name="Courty P.E."/>
            <person name="Coutinho P.M."/>
            <person name="Delaruelle C."/>
            <person name="Detter J.C."/>
            <person name="Deveau A."/>
            <person name="DiFazio S."/>
            <person name="Duplessis S."/>
            <person name="Fraissinet-Tachet L."/>
            <person name="Lucic E."/>
            <person name="Frey-Klett P."/>
            <person name="Fourrey C."/>
            <person name="Feussner I."/>
            <person name="Gay G."/>
            <person name="Grimwood J."/>
            <person name="Hoegger P.J."/>
            <person name="Jain P."/>
            <person name="Kilaru S."/>
            <person name="Labbe J."/>
            <person name="Lin Y.C."/>
            <person name="Legue V."/>
            <person name="Le Tacon F."/>
            <person name="Marmeisse R."/>
            <person name="Melayah D."/>
            <person name="Montanini B."/>
            <person name="Muratet M."/>
            <person name="Nehls U."/>
            <person name="Niculita-Hirzel H."/>
            <person name="Oudot-Le Secq M.P."/>
            <person name="Peter M."/>
            <person name="Quesneville H."/>
            <person name="Rajashekar B."/>
            <person name="Reich M."/>
            <person name="Rouhier N."/>
            <person name="Schmutz J."/>
            <person name="Yin T."/>
            <person name="Chalot M."/>
            <person name="Henrissat B."/>
            <person name="Kuees U."/>
            <person name="Lucas S."/>
            <person name="Van de Peer Y."/>
            <person name="Podila G.K."/>
            <person name="Polle A."/>
            <person name="Pukkila P.J."/>
            <person name="Richardson P.M."/>
            <person name="Rouze P."/>
            <person name="Sanders I.R."/>
            <person name="Stajich J.E."/>
            <person name="Tunlid A."/>
            <person name="Tuskan G."/>
            <person name="Grigoriev I.V."/>
        </authorList>
    </citation>
    <scope>NUCLEOTIDE SEQUENCE [LARGE SCALE GENOMIC DNA]</scope>
    <source>
        <strain evidence="4">S238N-H82 / ATCC MYA-4686</strain>
    </source>
</reference>
<dbReference type="Pfam" id="PF13193">
    <property type="entry name" value="AMP-binding_C"/>
    <property type="match status" value="1"/>
</dbReference>
<dbReference type="InterPro" id="IPR020845">
    <property type="entry name" value="AMP-binding_CS"/>
</dbReference>
<dbReference type="GO" id="GO:0016405">
    <property type="term" value="F:CoA-ligase activity"/>
    <property type="evidence" value="ECO:0007669"/>
    <property type="project" value="TreeGrafter"/>
</dbReference>
<dbReference type="OrthoDB" id="6509636at2759"/>
<dbReference type="InterPro" id="IPR000873">
    <property type="entry name" value="AMP-dep_synth/lig_dom"/>
</dbReference>
<dbReference type="Pfam" id="PF00501">
    <property type="entry name" value="AMP-binding"/>
    <property type="match status" value="1"/>
</dbReference>
<dbReference type="FunCoup" id="B0CX09">
    <property type="interactions" value="289"/>
</dbReference>
<dbReference type="RefSeq" id="XP_001875664.1">
    <property type="nucleotide sequence ID" value="XM_001875629.1"/>
</dbReference>